<evidence type="ECO:0000256" key="5">
    <source>
        <dbReference type="ARBA" id="ARBA00012055"/>
    </source>
</evidence>
<comment type="similarity">
    <text evidence="15">Belongs to the phosphofructokinase type A (PFKA) family.</text>
</comment>
<keyword evidence="11 18" id="KW-0418">Kinase</keyword>
<dbReference type="EC" id="2.7.1.11" evidence="5"/>
<keyword evidence="13" id="KW-0460">Magnesium</keyword>
<dbReference type="PROSITE" id="PS00433">
    <property type="entry name" value="PHOSPHOFRUCTOKINASE"/>
    <property type="match status" value="2"/>
</dbReference>
<dbReference type="PANTHER" id="PTHR13697">
    <property type="entry name" value="PHOSPHOFRUCTOKINASE"/>
    <property type="match status" value="1"/>
</dbReference>
<proteinExistence type="inferred from homology"/>
<keyword evidence="20" id="KW-1185">Reference proteome</keyword>
<dbReference type="GO" id="GO:0030388">
    <property type="term" value="P:fructose 1,6-bisphosphate metabolic process"/>
    <property type="evidence" value="ECO:0007669"/>
    <property type="project" value="TreeGrafter"/>
</dbReference>
<reference evidence="20" key="2">
    <citation type="submission" date="2016-10" db="EMBL/GenBank/DDBJ databases">
        <authorList>
            <person name="Varghese N."/>
            <person name="Submissions S."/>
        </authorList>
    </citation>
    <scope>NUCLEOTIDE SEQUENCE [LARGE SCALE GENOMIC DNA]</scope>
    <source>
        <strain evidence="20">DSM 27982</strain>
    </source>
</reference>
<evidence type="ECO:0000256" key="12">
    <source>
        <dbReference type="ARBA" id="ARBA00022840"/>
    </source>
</evidence>
<reference evidence="18 21" key="1">
    <citation type="submission" date="2016-10" db="EMBL/GenBank/DDBJ databases">
        <authorList>
            <person name="de Groot N.N."/>
        </authorList>
    </citation>
    <scope>NUCLEOTIDE SEQUENCE [LARGE SCALE GENOMIC DNA]</scope>
    <source>
        <strain evidence="19">DSM 27982</strain>
        <strain evidence="18 21">KPR-7B</strain>
    </source>
</reference>
<keyword evidence="9" id="KW-0479">Metal-binding</keyword>
<comment type="pathway">
    <text evidence="4">Carbohydrate degradation; glycolysis; D-glyceraldehyde 3-phosphate and glycerone phosphate from D-glucose: step 3/4.</text>
</comment>
<feature type="domain" description="Phosphofructokinase" evidence="17">
    <location>
        <begin position="29"/>
        <end position="334"/>
    </location>
</feature>
<dbReference type="SUPFAM" id="SSF53784">
    <property type="entry name" value="Phosphofructokinase"/>
    <property type="match status" value="2"/>
</dbReference>
<dbReference type="GO" id="GO:0070095">
    <property type="term" value="F:fructose-6-phosphate binding"/>
    <property type="evidence" value="ECO:0007669"/>
    <property type="project" value="TreeGrafter"/>
</dbReference>
<dbReference type="STRING" id="332524.SAMN04487766_11075"/>
<evidence type="ECO:0000256" key="8">
    <source>
        <dbReference type="ARBA" id="ARBA00022679"/>
    </source>
</evidence>
<evidence type="ECO:0000256" key="15">
    <source>
        <dbReference type="ARBA" id="ARBA00038478"/>
    </source>
</evidence>
<keyword evidence="8" id="KW-0808">Transferase</keyword>
<name>A0A1G9XTV7_9ACTO</name>
<dbReference type="PRINTS" id="PR00476">
    <property type="entry name" value="PHFRCTKINASE"/>
</dbReference>
<dbReference type="GO" id="GO:0048029">
    <property type="term" value="F:monosaccharide binding"/>
    <property type="evidence" value="ECO:0007669"/>
    <property type="project" value="TreeGrafter"/>
</dbReference>
<dbReference type="GO" id="GO:0003872">
    <property type="term" value="F:6-phosphofructokinase activity"/>
    <property type="evidence" value="ECO:0007669"/>
    <property type="project" value="UniProtKB-EC"/>
</dbReference>
<protein>
    <recommendedName>
        <fullName evidence="5">6-phosphofructokinase</fullName>
        <ecNumber evidence="5">2.7.1.11</ecNumber>
    </recommendedName>
</protein>
<comment type="cofactor">
    <cofactor evidence="1">
        <name>Mg(2+)</name>
        <dbReference type="ChEBI" id="CHEBI:18420"/>
    </cofactor>
</comment>
<comment type="catalytic activity">
    <reaction evidence="16">
        <text>beta-D-fructose 6-phosphate + ATP = beta-D-fructose 1,6-bisphosphate + ADP + H(+)</text>
        <dbReference type="Rhea" id="RHEA:16109"/>
        <dbReference type="ChEBI" id="CHEBI:15378"/>
        <dbReference type="ChEBI" id="CHEBI:30616"/>
        <dbReference type="ChEBI" id="CHEBI:32966"/>
        <dbReference type="ChEBI" id="CHEBI:57634"/>
        <dbReference type="ChEBI" id="CHEBI:456216"/>
        <dbReference type="EC" id="2.7.1.11"/>
    </reaction>
</comment>
<evidence type="ECO:0000259" key="17">
    <source>
        <dbReference type="Pfam" id="PF00365"/>
    </source>
</evidence>
<evidence type="ECO:0000313" key="19">
    <source>
        <dbReference type="EMBL" id="SDN81843.1"/>
    </source>
</evidence>
<dbReference type="UniPathway" id="UPA00109">
    <property type="reaction ID" value="UER00182"/>
</dbReference>
<evidence type="ECO:0000313" key="18">
    <source>
        <dbReference type="EMBL" id="SDM99921.1"/>
    </source>
</evidence>
<evidence type="ECO:0000256" key="7">
    <source>
        <dbReference type="ARBA" id="ARBA00022533"/>
    </source>
</evidence>
<dbReference type="GO" id="GO:0005524">
    <property type="term" value="F:ATP binding"/>
    <property type="evidence" value="ECO:0007669"/>
    <property type="project" value="UniProtKB-KW"/>
</dbReference>
<accession>A0A1G9XTV7</accession>
<evidence type="ECO:0000256" key="1">
    <source>
        <dbReference type="ARBA" id="ARBA00001946"/>
    </source>
</evidence>
<dbReference type="GO" id="GO:0042802">
    <property type="term" value="F:identical protein binding"/>
    <property type="evidence" value="ECO:0007669"/>
    <property type="project" value="TreeGrafter"/>
</dbReference>
<dbReference type="Gene3D" id="3.40.50.450">
    <property type="match status" value="2"/>
</dbReference>
<evidence type="ECO:0000256" key="10">
    <source>
        <dbReference type="ARBA" id="ARBA00022741"/>
    </source>
</evidence>
<dbReference type="Proteomes" id="UP000198541">
    <property type="component" value="Unassembled WGS sequence"/>
</dbReference>
<dbReference type="Pfam" id="PF00365">
    <property type="entry name" value="PFK"/>
    <property type="match status" value="2"/>
</dbReference>
<dbReference type="GO" id="GO:0016208">
    <property type="term" value="F:AMP binding"/>
    <property type="evidence" value="ECO:0007669"/>
    <property type="project" value="TreeGrafter"/>
</dbReference>
<gene>
    <name evidence="18" type="ORF">SAMN04487766_11075</name>
    <name evidence="19" type="ORF">SAMN05216355_11610</name>
</gene>
<dbReference type="Proteomes" id="UP000199671">
    <property type="component" value="Unassembled WGS sequence"/>
</dbReference>
<dbReference type="InterPro" id="IPR015912">
    <property type="entry name" value="Phosphofructokinase_CS"/>
</dbReference>
<dbReference type="InterPro" id="IPR000023">
    <property type="entry name" value="Phosphofructokinase_dom"/>
</dbReference>
<evidence type="ECO:0000256" key="9">
    <source>
        <dbReference type="ARBA" id="ARBA00022723"/>
    </source>
</evidence>
<dbReference type="Gene3D" id="3.40.50.460">
    <property type="entry name" value="Phosphofructokinase domain"/>
    <property type="match status" value="2"/>
</dbReference>
<keyword evidence="12" id="KW-0067">ATP-binding</keyword>
<evidence type="ECO:0000256" key="3">
    <source>
        <dbReference type="ARBA" id="ARBA00004496"/>
    </source>
</evidence>
<keyword evidence="10" id="KW-0547">Nucleotide-binding</keyword>
<dbReference type="RefSeq" id="WP_092537513.1">
    <property type="nucleotide sequence ID" value="NZ_FNHU01000010.1"/>
</dbReference>
<dbReference type="GO" id="GO:0006002">
    <property type="term" value="P:fructose 6-phosphate metabolic process"/>
    <property type="evidence" value="ECO:0007669"/>
    <property type="project" value="InterPro"/>
</dbReference>
<dbReference type="EMBL" id="FNIM01000016">
    <property type="protein sequence ID" value="SDN81843.1"/>
    <property type="molecule type" value="Genomic_DNA"/>
</dbReference>
<keyword evidence="6" id="KW-0963">Cytoplasm</keyword>
<keyword evidence="7" id="KW-0021">Allosteric enzyme</keyword>
<evidence type="ECO:0000256" key="6">
    <source>
        <dbReference type="ARBA" id="ARBA00022490"/>
    </source>
</evidence>
<dbReference type="EMBL" id="FNHU01000010">
    <property type="protein sequence ID" value="SDM99921.1"/>
    <property type="molecule type" value="Genomic_DNA"/>
</dbReference>
<evidence type="ECO:0000256" key="11">
    <source>
        <dbReference type="ARBA" id="ARBA00022777"/>
    </source>
</evidence>
<dbReference type="PANTHER" id="PTHR13697:SF4">
    <property type="entry name" value="ATP-DEPENDENT 6-PHOSPHOFRUCTOKINASE"/>
    <property type="match status" value="1"/>
</dbReference>
<evidence type="ECO:0000256" key="4">
    <source>
        <dbReference type="ARBA" id="ARBA00004679"/>
    </source>
</evidence>
<evidence type="ECO:0000256" key="2">
    <source>
        <dbReference type="ARBA" id="ARBA00002659"/>
    </source>
</evidence>
<comment type="subcellular location">
    <subcellularLocation>
        <location evidence="3">Cytoplasm</location>
    </subcellularLocation>
</comment>
<dbReference type="FunFam" id="3.40.50.460:FF:000007">
    <property type="entry name" value="ATP-dependent 6-phosphofructokinase"/>
    <property type="match status" value="1"/>
</dbReference>
<feature type="domain" description="Phosphofructokinase" evidence="17">
    <location>
        <begin position="423"/>
        <end position="708"/>
    </location>
</feature>
<dbReference type="NCBIfam" id="TIGR02478">
    <property type="entry name" value="6PF1K_euk"/>
    <property type="match status" value="1"/>
</dbReference>
<dbReference type="GO" id="GO:0061621">
    <property type="term" value="P:canonical glycolysis"/>
    <property type="evidence" value="ECO:0007669"/>
    <property type="project" value="TreeGrafter"/>
</dbReference>
<dbReference type="InterPro" id="IPR009161">
    <property type="entry name" value="6-Pfructokinase_euk"/>
</dbReference>
<dbReference type="GO" id="GO:0046872">
    <property type="term" value="F:metal ion binding"/>
    <property type="evidence" value="ECO:0007669"/>
    <property type="project" value="UniProtKB-KW"/>
</dbReference>
<dbReference type="InterPro" id="IPR035966">
    <property type="entry name" value="PKF_sf"/>
</dbReference>
<comment type="function">
    <text evidence="2">Catalyzes the phosphorylation of D-fructose 6-phosphate to fructose 1,6-bisphosphate by ATP, the first committing step of glycolysis.</text>
</comment>
<evidence type="ECO:0000256" key="13">
    <source>
        <dbReference type="ARBA" id="ARBA00022842"/>
    </source>
</evidence>
<dbReference type="OrthoDB" id="9802503at2"/>
<evidence type="ECO:0000313" key="20">
    <source>
        <dbReference type="Proteomes" id="UP000198541"/>
    </source>
</evidence>
<evidence type="ECO:0000313" key="21">
    <source>
        <dbReference type="Proteomes" id="UP000199671"/>
    </source>
</evidence>
<dbReference type="GO" id="GO:0005945">
    <property type="term" value="C:6-phosphofructokinase complex"/>
    <property type="evidence" value="ECO:0007669"/>
    <property type="project" value="TreeGrafter"/>
</dbReference>
<sequence>MSSDAQCDTTADPAVGAAAGASLADEPVRIGVLTSGGDAQGMNAAVRAVVRTALRMGAQPYAVMEGWAGAVAGGDGVRKLEWDSVGSVLHRGGTIIGTARSKEFREREGQLAACRNLLEHGIDRLVVIGGDGSLTGTNEFRKNWPGLVAELAERGEISAETAAAHPVLMTTGIVGSIDNDLVGADMTIGADSALHRILEAIDDISSTAASHQRTFIVEVMGRHCGYLALMAAVAGGCDYVLVPELPPADGWEEDMCRKLAKGREAGRRESMVIVAEGATDRSGNPITADDVKRVMAERLGEDARVTILGHVQRGGKPSAYDRWMSTLLGCTAAREVVLATPESEPVIIAERQNRIKRLPMMEQIRATRAVKDLVASGDYRGAVAARGASFEQMLGIFETMSTPPELDPAAEDALSAGAGRSRRVAIVHAGGLAPGMNTAARAAVRLGLDHGFTMLGVYGGFPGLLDGNVRELSWDDVEGWVGDGGAELGTRRDIPTIEQLYSLGRAIESHEIDAMLIIGGFNAYLAAHKLVTERGRYPAFKIPLICVPASIDNNLPGSELSIGADTALNSAVAALDAIKQSAAASRRCFVAEAMGRRCGYLTLMSGIATGAERVYLNEEGLTLGKLAQDSARMVESFRSGRKLYLVIRNERASENYTLDVLAKIFSEESQGLYDVRQAQIGHLQQGGDPTAFDRIMATKLVAHALDLLSDQLDAGTHHSSYVGLVEGRITHHRLEHMDEELELAARRPLHQWWMGLRDAIGLVNKDLGVMSAAEVPDFGQTVSQAASGGDRD</sequence>
<evidence type="ECO:0000256" key="16">
    <source>
        <dbReference type="ARBA" id="ARBA00048070"/>
    </source>
</evidence>
<evidence type="ECO:0000256" key="14">
    <source>
        <dbReference type="ARBA" id="ARBA00023152"/>
    </source>
</evidence>
<organism evidence="18 21">
    <name type="scientific">Actinomyces ruminicola</name>
    <dbReference type="NCBI Taxonomy" id="332524"/>
    <lineage>
        <taxon>Bacteria</taxon>
        <taxon>Bacillati</taxon>
        <taxon>Actinomycetota</taxon>
        <taxon>Actinomycetes</taxon>
        <taxon>Actinomycetales</taxon>
        <taxon>Actinomycetaceae</taxon>
        <taxon>Actinomyces</taxon>
    </lineage>
</organism>
<keyword evidence="14" id="KW-0324">Glycolysis</keyword>
<dbReference type="AlphaFoldDB" id="A0A1G9XTV7"/>
<dbReference type="InterPro" id="IPR022953">
    <property type="entry name" value="ATP_PFK"/>
</dbReference>